<sequence>MSTTLEHAISKLESENVRLTSQRMAILEYLENHHIHPTAEEIYHGIKESFPGISVATVYNNLRLFTDLGFLKEMSYGDSSSRFDFTIKPHYHVICEKCGKITDFFYPGLDDVEMAAGKITNHLIHSHRLEVYGICEECQKKGEK</sequence>
<evidence type="ECO:0000256" key="12">
    <source>
        <dbReference type="PIRSR" id="PIRSR602481-2"/>
    </source>
</evidence>
<accession>A0A0H2QNB6</accession>
<dbReference type="EMBL" id="JABAFV010000001">
    <property type="protein sequence ID" value="NME48786.1"/>
    <property type="molecule type" value="Genomic_DNA"/>
</dbReference>
<comment type="similarity">
    <text evidence="2">Belongs to the Fur family.</text>
</comment>
<dbReference type="Proteomes" id="UP001255696">
    <property type="component" value="Unassembled WGS sequence"/>
</dbReference>
<evidence type="ECO:0000256" key="4">
    <source>
        <dbReference type="ARBA" id="ARBA00022491"/>
    </source>
</evidence>
<evidence type="ECO:0000313" key="13">
    <source>
        <dbReference type="EMBL" id="MDT2797801.1"/>
    </source>
</evidence>
<reference evidence="13" key="5">
    <citation type="submission" date="2023-03" db="EMBL/GenBank/DDBJ databases">
        <authorList>
            <person name="Shen W."/>
            <person name="Cai J."/>
        </authorList>
    </citation>
    <scope>NUCLEOTIDE SEQUENCE</scope>
    <source>
        <strain evidence="13">B245-2</strain>
    </source>
</reference>
<keyword evidence="9" id="KW-0804">Transcription</keyword>
<evidence type="ECO:0000313" key="15">
    <source>
        <dbReference type="EMBL" id="NME48786.1"/>
    </source>
</evidence>
<dbReference type="Proteomes" id="UP001290582">
    <property type="component" value="Unassembled WGS sequence"/>
</dbReference>
<reference evidence="14" key="6">
    <citation type="submission" date="2023-12" db="EMBL/GenBank/DDBJ databases">
        <title>Molecular genomic analyses of Enterococcus cecorum from sepsis oubreaks in broilers.</title>
        <authorList>
            <person name="Rhoads D."/>
            <person name="Alrubaye A."/>
        </authorList>
    </citation>
    <scope>NUCLEOTIDE SEQUENCE</scope>
    <source>
        <strain evidence="14">1755</strain>
    </source>
</reference>
<dbReference type="Proteomes" id="UP000196074">
    <property type="component" value="Unassembled WGS sequence"/>
</dbReference>
<dbReference type="Proteomes" id="UP000252800">
    <property type="component" value="Unassembled WGS sequence"/>
</dbReference>
<evidence type="ECO:0000256" key="10">
    <source>
        <dbReference type="ARBA" id="ARBA00023211"/>
    </source>
</evidence>
<dbReference type="EMBL" id="JAXOGL010000003">
    <property type="protein sequence ID" value="MDZ5597185.1"/>
    <property type="molecule type" value="Genomic_DNA"/>
</dbReference>
<dbReference type="EMBL" id="NFLC01000001">
    <property type="protein sequence ID" value="OUQ11871.1"/>
    <property type="molecule type" value="Genomic_DNA"/>
</dbReference>
<keyword evidence="7" id="KW-0805">Transcription regulation</keyword>
<keyword evidence="12" id="KW-0408">Iron</keyword>
<evidence type="ECO:0000256" key="1">
    <source>
        <dbReference type="ARBA" id="ARBA00004496"/>
    </source>
</evidence>
<keyword evidence="10" id="KW-0464">Manganese</keyword>
<comment type="cofactor">
    <cofactor evidence="12">
        <name>Mn(2+)</name>
        <dbReference type="ChEBI" id="CHEBI:29035"/>
    </cofactor>
    <cofactor evidence="12">
        <name>Fe(2+)</name>
        <dbReference type="ChEBI" id="CHEBI:29033"/>
    </cofactor>
    <text evidence="12">Binds 1 Mn(2+) or Fe(2+) ion per subunit.</text>
</comment>
<comment type="cofactor">
    <cofactor evidence="11">
        <name>Zn(2+)</name>
        <dbReference type="ChEBI" id="CHEBI:29105"/>
    </cofactor>
    <text evidence="11">Binds 1 zinc ion per subunit.</text>
</comment>
<dbReference type="GO" id="GO:0003700">
    <property type="term" value="F:DNA-binding transcription factor activity"/>
    <property type="evidence" value="ECO:0007669"/>
    <property type="project" value="InterPro"/>
</dbReference>
<evidence type="ECO:0000256" key="2">
    <source>
        <dbReference type="ARBA" id="ARBA00007957"/>
    </source>
</evidence>
<dbReference type="InterPro" id="IPR002481">
    <property type="entry name" value="FUR"/>
</dbReference>
<dbReference type="PANTHER" id="PTHR33202:SF8">
    <property type="entry name" value="PEROXIDE-RESPONSIVE REPRESSOR PERR"/>
    <property type="match status" value="1"/>
</dbReference>
<evidence type="ECO:0000256" key="8">
    <source>
        <dbReference type="ARBA" id="ARBA00023125"/>
    </source>
</evidence>
<dbReference type="FunFam" id="3.30.1490.190:FF:000003">
    <property type="entry name" value="Fur family transcriptional regulator"/>
    <property type="match status" value="1"/>
</dbReference>
<evidence type="ECO:0000313" key="19">
    <source>
        <dbReference type="Proteomes" id="UP000252800"/>
    </source>
</evidence>
<dbReference type="GeneID" id="60871673"/>
<feature type="binding site" evidence="11">
    <location>
        <position position="95"/>
    </location>
    <ligand>
        <name>Zn(2+)</name>
        <dbReference type="ChEBI" id="CHEBI:29105"/>
    </ligand>
</feature>
<feature type="binding site" evidence="11">
    <location>
        <position position="138"/>
    </location>
    <ligand>
        <name>Zn(2+)</name>
        <dbReference type="ChEBI" id="CHEBI:29105"/>
    </ligand>
</feature>
<keyword evidence="6 11" id="KW-0862">Zinc</keyword>
<reference evidence="17 19" key="1">
    <citation type="submission" date="2015-06" db="EMBL/GenBank/DDBJ databases">
        <title>The Genome Sequence of Enterococcus cecorum 170AEA1.</title>
        <authorList>
            <consortium name="The Broad Institute Genomics Platform"/>
            <consortium name="The Broad Institute Genome Sequencing Center for Infectious Disease"/>
            <person name="Earl A.M."/>
            <person name="Van Tyne D."/>
            <person name="Lebreton F."/>
            <person name="Saavedra J.T."/>
            <person name="Gilmore M.S."/>
            <person name="Manson McGuire A."/>
            <person name="Clock S."/>
            <person name="Crupain M."/>
            <person name="Rangan U."/>
            <person name="Young S."/>
            <person name="Abouelleil A."/>
            <person name="Cao P."/>
            <person name="Chapman S.B."/>
            <person name="Griggs A."/>
            <person name="Priest M."/>
            <person name="Shea T."/>
            <person name="Wortman J."/>
            <person name="Nusbaum C."/>
            <person name="Birren B."/>
        </authorList>
    </citation>
    <scope>NUCLEOTIDE SEQUENCE [LARGE SCALE GENOMIC DNA]</scope>
    <source>
        <strain evidence="17 19">170AEA1</strain>
    </source>
</reference>
<keyword evidence="3" id="KW-0963">Cytoplasm</keyword>
<reference evidence="15 20" key="4">
    <citation type="submission" date="2020-04" db="EMBL/GenBank/DDBJ databases">
        <authorList>
            <person name="Hitch T.C.A."/>
            <person name="Wylensek D."/>
            <person name="Clavel T."/>
        </authorList>
    </citation>
    <scope>NUCLEOTIDE SEQUENCE [LARGE SCALE GENOMIC DNA]</scope>
    <source>
        <strain evidence="15 20">WCA-380-WT-3C</strain>
    </source>
</reference>
<feature type="binding site" evidence="11">
    <location>
        <position position="135"/>
    </location>
    <ligand>
        <name>Zn(2+)</name>
        <dbReference type="ChEBI" id="CHEBI:29105"/>
    </ligand>
</feature>
<dbReference type="AlphaFoldDB" id="A0A0H2QNB6"/>
<dbReference type="InterPro" id="IPR036390">
    <property type="entry name" value="WH_DNA-bd_sf"/>
</dbReference>
<evidence type="ECO:0000256" key="5">
    <source>
        <dbReference type="ARBA" id="ARBA00022723"/>
    </source>
</evidence>
<dbReference type="GO" id="GO:0008270">
    <property type="term" value="F:zinc ion binding"/>
    <property type="evidence" value="ECO:0007669"/>
    <property type="project" value="TreeGrafter"/>
</dbReference>
<dbReference type="InterPro" id="IPR036388">
    <property type="entry name" value="WH-like_DNA-bd_sf"/>
</dbReference>
<comment type="subcellular location">
    <subcellularLocation>
        <location evidence="1">Cytoplasm</location>
    </subcellularLocation>
</comment>
<reference evidence="16" key="3">
    <citation type="journal article" date="2018" name="BMC Genomics">
        <title>Whole genome sequencing and function prediction of 133 gut anaerobes isolated from chicken caecum in pure cultures.</title>
        <authorList>
            <person name="Medvecky M."/>
            <person name="Cejkova D."/>
            <person name="Polansky O."/>
            <person name="Karasova D."/>
            <person name="Kubasova T."/>
            <person name="Cizek A."/>
            <person name="Rychlik I."/>
        </authorList>
    </citation>
    <scope>NUCLEOTIDE SEQUENCE</scope>
    <source>
        <strain evidence="16">An144</strain>
    </source>
</reference>
<dbReference type="GO" id="GO:1900376">
    <property type="term" value="P:regulation of secondary metabolite biosynthetic process"/>
    <property type="evidence" value="ECO:0007669"/>
    <property type="project" value="TreeGrafter"/>
</dbReference>
<evidence type="ECO:0000256" key="3">
    <source>
        <dbReference type="ARBA" id="ARBA00022490"/>
    </source>
</evidence>
<evidence type="ECO:0000256" key="7">
    <source>
        <dbReference type="ARBA" id="ARBA00023015"/>
    </source>
</evidence>
<evidence type="ECO:0000256" key="11">
    <source>
        <dbReference type="PIRSR" id="PIRSR602481-1"/>
    </source>
</evidence>
<evidence type="ECO:0000313" key="16">
    <source>
        <dbReference type="EMBL" id="OUQ11871.1"/>
    </source>
</evidence>
<dbReference type="CDD" id="cd07153">
    <property type="entry name" value="Fur_like"/>
    <property type="match status" value="1"/>
</dbReference>
<evidence type="ECO:0000313" key="14">
    <source>
        <dbReference type="EMBL" id="MDZ5597185.1"/>
    </source>
</evidence>
<protein>
    <submittedName>
        <fullName evidence="13">Fur family transcriptional regulator</fullName>
    </submittedName>
    <submittedName>
        <fullName evidence="16">Transcriptional repressor</fullName>
    </submittedName>
</protein>
<evidence type="ECO:0000313" key="17">
    <source>
        <dbReference type="EMBL" id="RBR30736.1"/>
    </source>
</evidence>
<dbReference type="Gene3D" id="3.30.1490.190">
    <property type="match status" value="1"/>
</dbReference>
<keyword evidence="5 11" id="KW-0479">Metal-binding</keyword>
<evidence type="ECO:0000313" key="20">
    <source>
        <dbReference type="Proteomes" id="UP000588071"/>
    </source>
</evidence>
<evidence type="ECO:0000313" key="18">
    <source>
        <dbReference type="Proteomes" id="UP000196074"/>
    </source>
</evidence>
<dbReference type="GO" id="GO:0005737">
    <property type="term" value="C:cytoplasm"/>
    <property type="evidence" value="ECO:0007669"/>
    <property type="project" value="UniProtKB-SubCell"/>
</dbReference>
<name>A0A0H2QNB6_9ENTE</name>
<dbReference type="Gene3D" id="1.10.10.10">
    <property type="entry name" value="Winged helix-like DNA-binding domain superfamily/Winged helix DNA-binding domain"/>
    <property type="match status" value="1"/>
</dbReference>
<dbReference type="GO" id="GO:0000976">
    <property type="term" value="F:transcription cis-regulatory region binding"/>
    <property type="evidence" value="ECO:0007669"/>
    <property type="project" value="TreeGrafter"/>
</dbReference>
<feature type="binding site" evidence="12">
    <location>
        <position position="127"/>
    </location>
    <ligand>
        <name>Fe cation</name>
        <dbReference type="ChEBI" id="CHEBI:24875"/>
    </ligand>
</feature>
<evidence type="ECO:0000256" key="9">
    <source>
        <dbReference type="ARBA" id="ARBA00023163"/>
    </source>
</evidence>
<gene>
    <name evidence="16" type="ORF">B5E88_00620</name>
    <name evidence="17" type="ORF">EB18_00747</name>
    <name evidence="15" type="ORF">HF857_00665</name>
    <name evidence="13" type="ORF">P7H47_11185</name>
    <name evidence="14" type="ORF">U1294_02955</name>
</gene>
<dbReference type="PANTHER" id="PTHR33202">
    <property type="entry name" value="ZINC UPTAKE REGULATION PROTEIN"/>
    <property type="match status" value="1"/>
</dbReference>
<dbReference type="EMBL" id="JARQBI010000044">
    <property type="protein sequence ID" value="MDT2797801.1"/>
    <property type="molecule type" value="Genomic_DNA"/>
</dbReference>
<dbReference type="Pfam" id="PF01475">
    <property type="entry name" value="FUR"/>
    <property type="match status" value="1"/>
</dbReference>
<keyword evidence="8" id="KW-0238">DNA-binding</keyword>
<proteinExistence type="inferred from homology"/>
<keyword evidence="4" id="KW-0678">Repressor</keyword>
<dbReference type="Proteomes" id="UP000588071">
    <property type="component" value="Unassembled WGS sequence"/>
</dbReference>
<feature type="binding site" evidence="11">
    <location>
        <position position="98"/>
    </location>
    <ligand>
        <name>Zn(2+)</name>
        <dbReference type="ChEBI" id="CHEBI:29105"/>
    </ligand>
</feature>
<evidence type="ECO:0000256" key="6">
    <source>
        <dbReference type="ARBA" id="ARBA00022833"/>
    </source>
</evidence>
<organism evidence="16 18">
    <name type="scientific">Enterococcus cecorum</name>
    <dbReference type="NCBI Taxonomy" id="44008"/>
    <lineage>
        <taxon>Bacteria</taxon>
        <taxon>Bacillati</taxon>
        <taxon>Bacillota</taxon>
        <taxon>Bacilli</taxon>
        <taxon>Lactobacillales</taxon>
        <taxon>Enterococcaceae</taxon>
        <taxon>Enterococcus</taxon>
    </lineage>
</organism>
<reference evidence="18" key="2">
    <citation type="submission" date="2017-04" db="EMBL/GenBank/DDBJ databases">
        <title>Function of individual gut microbiota members based on whole genome sequencing of pure cultures obtained from chicken caecum.</title>
        <authorList>
            <person name="Medvecky M."/>
            <person name="Cejkova D."/>
            <person name="Polansky O."/>
            <person name="Karasova D."/>
            <person name="Kubasova T."/>
            <person name="Cizek A."/>
            <person name="Rychlik I."/>
        </authorList>
    </citation>
    <scope>NUCLEOTIDE SEQUENCE [LARGE SCALE GENOMIC DNA]</scope>
    <source>
        <strain evidence="18">An144</strain>
    </source>
</reference>
<dbReference type="SUPFAM" id="SSF46785">
    <property type="entry name" value="Winged helix' DNA-binding domain"/>
    <property type="match status" value="1"/>
</dbReference>
<comment type="caution">
    <text evidence="16">The sequence shown here is derived from an EMBL/GenBank/DDBJ whole genome shotgun (WGS) entry which is preliminary data.</text>
</comment>
<dbReference type="RefSeq" id="WP_016252169.1">
    <property type="nucleotide sequence ID" value="NZ_AP035890.1"/>
</dbReference>
<dbReference type="EMBL" id="LEOY01000004">
    <property type="protein sequence ID" value="RBR30736.1"/>
    <property type="molecule type" value="Genomic_DNA"/>
</dbReference>
<dbReference type="InterPro" id="IPR043135">
    <property type="entry name" value="Fur_C"/>
</dbReference>
<dbReference type="GO" id="GO:0045892">
    <property type="term" value="P:negative regulation of DNA-templated transcription"/>
    <property type="evidence" value="ECO:0007669"/>
    <property type="project" value="TreeGrafter"/>
</dbReference>